<evidence type="ECO:0000313" key="3">
    <source>
        <dbReference type="EMBL" id="QHC36437.1"/>
    </source>
</evidence>
<evidence type="ECO:0000313" key="4">
    <source>
        <dbReference type="Proteomes" id="UP000464674"/>
    </source>
</evidence>
<dbReference type="PANTHER" id="PTHR33375:SF7">
    <property type="entry name" value="CHROMOSOME 2-PARTITIONING PROTEIN PARB-RELATED"/>
    <property type="match status" value="1"/>
</dbReference>
<evidence type="ECO:0000256" key="1">
    <source>
        <dbReference type="ARBA" id="ARBA00006295"/>
    </source>
</evidence>
<dbReference type="Proteomes" id="UP000464674">
    <property type="component" value="Chromosome"/>
</dbReference>
<dbReference type="InterPro" id="IPR004437">
    <property type="entry name" value="ParB/RepB/Spo0J"/>
</dbReference>
<dbReference type="InterPro" id="IPR050336">
    <property type="entry name" value="Chromosome_partition/occlusion"/>
</dbReference>
<dbReference type="AlphaFoldDB" id="A0A857FTG8"/>
<protein>
    <submittedName>
        <fullName evidence="3">ParB/RepB/Spo0J family partition protein</fullName>
    </submittedName>
</protein>
<dbReference type="NCBIfam" id="TIGR00180">
    <property type="entry name" value="parB_part"/>
    <property type="match status" value="1"/>
</dbReference>
<proteinExistence type="inferred from homology"/>
<dbReference type="InterPro" id="IPR003115">
    <property type="entry name" value="ParB_N"/>
</dbReference>
<dbReference type="SUPFAM" id="SSF109709">
    <property type="entry name" value="KorB DNA-binding domain-like"/>
    <property type="match status" value="1"/>
</dbReference>
<name>A0A857FTG8_KOMXY</name>
<dbReference type="Gene3D" id="3.90.1530.30">
    <property type="match status" value="1"/>
</dbReference>
<gene>
    <name evidence="3" type="ORF">FMA36_13855</name>
</gene>
<feature type="domain" description="ParB-like N-terminal" evidence="2">
    <location>
        <begin position="1"/>
        <end position="91"/>
    </location>
</feature>
<dbReference type="GO" id="GO:0007059">
    <property type="term" value="P:chromosome segregation"/>
    <property type="evidence" value="ECO:0007669"/>
    <property type="project" value="TreeGrafter"/>
</dbReference>
<accession>A0A857FTG8</accession>
<dbReference type="SUPFAM" id="SSF110849">
    <property type="entry name" value="ParB/Sulfiredoxin"/>
    <property type="match status" value="1"/>
</dbReference>
<dbReference type="OrthoDB" id="9813122at2"/>
<dbReference type="EMBL" id="CP041348">
    <property type="protein sequence ID" value="QHC36437.1"/>
    <property type="molecule type" value="Genomic_DNA"/>
</dbReference>
<dbReference type="Gene3D" id="1.10.10.2830">
    <property type="match status" value="1"/>
</dbReference>
<evidence type="ECO:0000259" key="2">
    <source>
        <dbReference type="SMART" id="SM00470"/>
    </source>
</evidence>
<comment type="similarity">
    <text evidence="1">Belongs to the ParB family.</text>
</comment>
<dbReference type="Pfam" id="PF02195">
    <property type="entry name" value="ParB_N"/>
    <property type="match status" value="1"/>
</dbReference>
<organism evidence="3 4">
    <name type="scientific">Komagataeibacter xylinus</name>
    <name type="common">Gluconacetobacter xylinus</name>
    <dbReference type="NCBI Taxonomy" id="28448"/>
    <lineage>
        <taxon>Bacteria</taxon>
        <taxon>Pseudomonadati</taxon>
        <taxon>Pseudomonadota</taxon>
        <taxon>Alphaproteobacteria</taxon>
        <taxon>Acetobacterales</taxon>
        <taxon>Acetobacteraceae</taxon>
        <taxon>Komagataeibacter</taxon>
    </lineage>
</organism>
<dbReference type="RefSeq" id="WP_159262910.1">
    <property type="nucleotide sequence ID" value="NZ_CP041348.1"/>
</dbReference>
<sequence>MMVAIDDIHENGNMRQVPPTAEAMEALTGSIRTLGVLQPVVVRPDPDGGYILIAGYRRLNAARRAGLTDIPAIVHLLSEVEAEAAQAAENIQRVPVDPVDQWRHIERMVQDGYTVQKAGAALGMTDRQVGQICKLGRLAPDVLDALTGRSLPTWRTLGEIAQAPHEVQIAALKRHVYHGDAVQWNSVAAECITRRIPRERALFDVEASGIVFDEDLFAEPGSPDQFTTTDVVNFMAAQRGAVEELIQTGDEPALLVDYNSTTLLPQLPRGWVYADSSGGADKVLTRRSRHKRAYAIVPVNHHHDACKVVSVIIKPFKAVAAEVPGETDDEVIEAKGADADPVHAVEPEETPAEEPQITKAGQDMLASIRTAALHDALRNPLRMTPEDAFHALLIGYATRTGVSWDMLAALVTPEGDLPSLGFERMAELAGEMLAQTMTIVPAHRQTSSWKSEYYWNAPEYIGALINADAAMPELDTPEMLAFVSGSTLREIARDYAPRDEKPPAKVADLRRWLVGRAPDWQPVHFGAPGPAMTPWTCKGGQQEEAA</sequence>
<dbReference type="PANTHER" id="PTHR33375">
    <property type="entry name" value="CHROMOSOME-PARTITIONING PROTEIN PARB-RELATED"/>
    <property type="match status" value="1"/>
</dbReference>
<dbReference type="SMART" id="SM00470">
    <property type="entry name" value="ParB"/>
    <property type="match status" value="1"/>
</dbReference>
<dbReference type="GO" id="GO:0005694">
    <property type="term" value="C:chromosome"/>
    <property type="evidence" value="ECO:0007669"/>
    <property type="project" value="TreeGrafter"/>
</dbReference>
<dbReference type="GO" id="GO:0003677">
    <property type="term" value="F:DNA binding"/>
    <property type="evidence" value="ECO:0007669"/>
    <property type="project" value="InterPro"/>
</dbReference>
<dbReference type="InterPro" id="IPR036086">
    <property type="entry name" value="ParB/Sulfiredoxin_sf"/>
</dbReference>
<reference evidence="3 4" key="1">
    <citation type="journal article" date="2020" name="Carbohydr. Polym.">
        <title>Characterization and optimization of production of bacterial cellulose from strain CGMCC 17276 based on whole-genome analysis.</title>
        <authorList>
            <person name="Lu T."/>
            <person name="Gao H."/>
            <person name="Liao B."/>
            <person name="Wu J."/>
            <person name="Zhang W."/>
            <person name="Huang J."/>
            <person name="Liu M."/>
            <person name="Huang J."/>
            <person name="Chang Z."/>
            <person name="Jin M."/>
            <person name="Yi Z."/>
            <person name="Jiang D."/>
        </authorList>
    </citation>
    <scope>NUCLEOTIDE SEQUENCE [LARGE SCALE GENOMIC DNA]</scope>
    <source>
        <strain evidence="3 4">CGMCC 17276</strain>
    </source>
</reference>